<dbReference type="PIRSF" id="PIRSF002889">
    <property type="entry name" value="Rod_FlgB"/>
    <property type="match status" value="1"/>
</dbReference>
<keyword evidence="7" id="KW-0282">Flagellum</keyword>
<comment type="similarity">
    <text evidence="2 6">Belongs to the flagella basal body rod proteins family.</text>
</comment>
<comment type="caution">
    <text evidence="7">The sequence shown here is derived from an EMBL/GenBank/DDBJ whole genome shotgun (WGS) entry which is preliminary data.</text>
</comment>
<dbReference type="Proteomes" id="UP000467132">
    <property type="component" value="Unassembled WGS sequence"/>
</dbReference>
<dbReference type="GO" id="GO:0071973">
    <property type="term" value="P:bacterial-type flagellum-dependent cell motility"/>
    <property type="evidence" value="ECO:0007669"/>
    <property type="project" value="InterPro"/>
</dbReference>
<keyword evidence="7" id="KW-0969">Cilium</keyword>
<comment type="subcellular location">
    <subcellularLocation>
        <location evidence="1 6">Bacterial flagellum basal body</location>
    </subcellularLocation>
</comment>
<dbReference type="AlphaFoldDB" id="A0A845R092"/>
<evidence type="ECO:0000256" key="2">
    <source>
        <dbReference type="ARBA" id="ARBA00009677"/>
    </source>
</evidence>
<keyword evidence="4 6" id="KW-0975">Bacterial flagellum</keyword>
<dbReference type="GO" id="GO:0030694">
    <property type="term" value="C:bacterial-type flagellum basal body, rod"/>
    <property type="evidence" value="ECO:0007669"/>
    <property type="project" value="InterPro"/>
</dbReference>
<dbReference type="OrthoDB" id="9792068at2"/>
<dbReference type="NCBIfam" id="TIGR01396">
    <property type="entry name" value="FlgB"/>
    <property type="match status" value="1"/>
</dbReference>
<gene>
    <name evidence="7" type="primary">flgB</name>
    <name evidence="7" type="ORF">D3Z33_13400</name>
</gene>
<evidence type="ECO:0000256" key="3">
    <source>
        <dbReference type="ARBA" id="ARBA00014376"/>
    </source>
</evidence>
<dbReference type="EMBL" id="QXXA01000016">
    <property type="protein sequence ID" value="NBI07850.1"/>
    <property type="molecule type" value="Genomic_DNA"/>
</dbReference>
<evidence type="ECO:0000256" key="4">
    <source>
        <dbReference type="ARBA" id="ARBA00023143"/>
    </source>
</evidence>
<evidence type="ECO:0000313" key="7">
    <source>
        <dbReference type="EMBL" id="NBI07850.1"/>
    </source>
</evidence>
<evidence type="ECO:0000313" key="8">
    <source>
        <dbReference type="Proteomes" id="UP000467132"/>
    </source>
</evidence>
<name>A0A845R092_9CLOT</name>
<keyword evidence="7" id="KW-0966">Cell projection</keyword>
<evidence type="ECO:0000256" key="5">
    <source>
        <dbReference type="ARBA" id="ARBA00024934"/>
    </source>
</evidence>
<comment type="subunit">
    <text evidence="6">The basal body constitutes a major portion of the flagellar organelle and consists of a number of rings mounted on a central rod.</text>
</comment>
<accession>A0A845R092</accession>
<sequence>MNLMNTALDGYSKRNEAINNNISNVNTPGYKKNKVSFEENLKEQLNMSNSLKLNTTNSRHIGFKNKQINTDIKITKDNSYSTRNDDNNVNIDVEMANLTKNTMLYNAIARQVSNESKKIRNIIREGR</sequence>
<protein>
    <recommendedName>
        <fullName evidence="3 6">Flagellar basal body rod protein FlgB</fullName>
    </recommendedName>
</protein>
<comment type="function">
    <text evidence="5 6">Structural component of flagellum, the bacterial motility apparatus. Part of the rod structure of flagellar basal body.</text>
</comment>
<proteinExistence type="inferred from homology"/>
<dbReference type="InterPro" id="IPR006300">
    <property type="entry name" value="FlgB"/>
</dbReference>
<evidence type="ECO:0000256" key="1">
    <source>
        <dbReference type="ARBA" id="ARBA00004117"/>
    </source>
</evidence>
<evidence type="ECO:0000256" key="6">
    <source>
        <dbReference type="PIRNR" id="PIRNR002889"/>
    </source>
</evidence>
<reference evidence="7 8" key="1">
    <citation type="submission" date="2018-08" db="EMBL/GenBank/DDBJ databases">
        <title>Murine metabolic-syndrome-specific gut microbial biobank.</title>
        <authorList>
            <person name="Liu C."/>
        </authorList>
    </citation>
    <scope>NUCLEOTIDE SEQUENCE [LARGE SCALE GENOMIC DNA]</scope>
    <source>
        <strain evidence="7 8">583</strain>
    </source>
</reference>
<keyword evidence="8" id="KW-1185">Reference proteome</keyword>
<organism evidence="7 8">
    <name type="scientific">Senegalia massiliensis</name>
    <dbReference type="NCBI Taxonomy" id="1720316"/>
    <lineage>
        <taxon>Bacteria</taxon>
        <taxon>Bacillati</taxon>
        <taxon>Bacillota</taxon>
        <taxon>Clostridia</taxon>
        <taxon>Eubacteriales</taxon>
        <taxon>Clostridiaceae</taxon>
        <taxon>Senegalia</taxon>
    </lineage>
</organism>